<feature type="compositionally biased region" description="Basic and acidic residues" evidence="1">
    <location>
        <begin position="53"/>
        <end position="94"/>
    </location>
</feature>
<evidence type="ECO:0000313" key="2">
    <source>
        <dbReference type="EMBL" id="TRY87567.1"/>
    </source>
</evidence>
<organism evidence="2 3">
    <name type="scientific">Danionella cerebrum</name>
    <dbReference type="NCBI Taxonomy" id="2873325"/>
    <lineage>
        <taxon>Eukaryota</taxon>
        <taxon>Metazoa</taxon>
        <taxon>Chordata</taxon>
        <taxon>Craniata</taxon>
        <taxon>Vertebrata</taxon>
        <taxon>Euteleostomi</taxon>
        <taxon>Actinopterygii</taxon>
        <taxon>Neopterygii</taxon>
        <taxon>Teleostei</taxon>
        <taxon>Ostariophysi</taxon>
        <taxon>Cypriniformes</taxon>
        <taxon>Danionidae</taxon>
        <taxon>Danioninae</taxon>
        <taxon>Danionella</taxon>
    </lineage>
</organism>
<keyword evidence="3" id="KW-1185">Reference proteome</keyword>
<dbReference type="EMBL" id="SRMA01026118">
    <property type="protein sequence ID" value="TRY87567.1"/>
    <property type="molecule type" value="Genomic_DNA"/>
</dbReference>
<feature type="region of interest" description="Disordered" evidence="1">
    <location>
        <begin position="39"/>
        <end position="117"/>
    </location>
</feature>
<reference evidence="2 3" key="1">
    <citation type="journal article" date="2019" name="Sci. Data">
        <title>Hybrid genome assembly and annotation of Danionella translucida.</title>
        <authorList>
            <person name="Kadobianskyi M."/>
            <person name="Schulze L."/>
            <person name="Schuelke M."/>
            <person name="Judkewitz B."/>
        </authorList>
    </citation>
    <scope>NUCLEOTIDE SEQUENCE [LARGE SCALE GENOMIC DNA]</scope>
    <source>
        <strain evidence="2 3">Bolton</strain>
    </source>
</reference>
<evidence type="ECO:0000256" key="1">
    <source>
        <dbReference type="SAM" id="MobiDB-lite"/>
    </source>
</evidence>
<evidence type="ECO:0000313" key="3">
    <source>
        <dbReference type="Proteomes" id="UP000316079"/>
    </source>
</evidence>
<dbReference type="AlphaFoldDB" id="A0A553QCB2"/>
<sequence length="214" mass="23061">MCLSECLRLLSSRAKIETLDGGYSVLFSKRDEVPMCAILSLSPAPSPPSALIKTERQKSRGHTDNTRQRERERESTEDRFRVKESSRTKADHGSPESLGGPHGTQREEENPVCCPGNGANPAGPSAGRDVNAGVRCDLETCLLCTLIESAHKSLNKVGRRAAPHCTAAEIHPQETAVKKVIVPGGDSLLTQSSEFGEFCRSTHDLKCAASANAH</sequence>
<name>A0A553QCB2_9TELE</name>
<accession>A0A553QCB2</accession>
<dbReference type="Proteomes" id="UP000316079">
    <property type="component" value="Unassembled WGS sequence"/>
</dbReference>
<protein>
    <submittedName>
        <fullName evidence="2">Uncharacterized protein</fullName>
    </submittedName>
</protein>
<gene>
    <name evidence="2" type="ORF">DNTS_014528</name>
</gene>
<proteinExistence type="predicted"/>
<comment type="caution">
    <text evidence="2">The sequence shown here is derived from an EMBL/GenBank/DDBJ whole genome shotgun (WGS) entry which is preliminary data.</text>
</comment>